<comment type="similarity">
    <text evidence="1 10 11">Belongs to the HAM1 NTPase family.</text>
</comment>
<feature type="binding site" evidence="10">
    <location>
        <begin position="165"/>
        <end position="168"/>
    </location>
    <ligand>
        <name>substrate</name>
    </ligand>
</feature>
<dbReference type="InterPro" id="IPR029001">
    <property type="entry name" value="ITPase-like_fam"/>
</dbReference>
<dbReference type="GO" id="GO:0046872">
    <property type="term" value="F:metal ion binding"/>
    <property type="evidence" value="ECO:0007669"/>
    <property type="project" value="UniProtKB-KW"/>
</dbReference>
<organism evidence="12 13">
    <name type="scientific">Eubacterium coprostanoligenes</name>
    <dbReference type="NCBI Taxonomy" id="290054"/>
    <lineage>
        <taxon>Bacteria</taxon>
        <taxon>Bacillati</taxon>
        <taxon>Bacillota</taxon>
        <taxon>Clostridia</taxon>
        <taxon>Eubacteriales</taxon>
        <taxon>Eubacteriaceae</taxon>
        <taxon>Eubacterium</taxon>
    </lineage>
</organism>
<dbReference type="InterPro" id="IPR020922">
    <property type="entry name" value="dITP/XTP_pyrophosphatase"/>
</dbReference>
<dbReference type="GO" id="GO:0009146">
    <property type="term" value="P:purine nucleoside triphosphate catabolic process"/>
    <property type="evidence" value="ECO:0007669"/>
    <property type="project" value="UniProtKB-UniRule"/>
</dbReference>
<comment type="cofactor">
    <cofactor evidence="10">
        <name>Mg(2+)</name>
        <dbReference type="ChEBI" id="CHEBI:18420"/>
    </cofactor>
    <text evidence="10">Binds 1 Mg(2+) ion per subunit.</text>
</comment>
<comment type="caution">
    <text evidence="10">Lacks conserved residue(s) required for the propagation of feature annotation.</text>
</comment>
<evidence type="ECO:0000313" key="13">
    <source>
        <dbReference type="Proteomes" id="UP000190657"/>
    </source>
</evidence>
<evidence type="ECO:0000256" key="4">
    <source>
        <dbReference type="ARBA" id="ARBA00022741"/>
    </source>
</evidence>
<protein>
    <recommendedName>
        <fullName evidence="10">dITP/XTP pyrophosphatase</fullName>
        <ecNumber evidence="10">3.6.1.66</ecNumber>
    </recommendedName>
    <alternativeName>
        <fullName evidence="10">Non-canonical purine NTP pyrophosphatase</fullName>
    </alternativeName>
    <alternativeName>
        <fullName evidence="10">Non-standard purine NTP pyrophosphatase</fullName>
    </alternativeName>
    <alternativeName>
        <fullName evidence="10">Nucleoside-triphosphate diphosphatase</fullName>
    </alternativeName>
    <alternativeName>
        <fullName evidence="10">Nucleoside-triphosphate pyrophosphatase</fullName>
        <shortName evidence="10">NTPase</shortName>
    </alternativeName>
</protein>
<dbReference type="EC" id="3.6.1.66" evidence="10"/>
<dbReference type="NCBIfam" id="TIGR00042">
    <property type="entry name" value="RdgB/HAM1 family non-canonical purine NTP pyrophosphatase"/>
    <property type="match status" value="1"/>
</dbReference>
<feature type="binding site" evidence="10">
    <location>
        <begin position="191"/>
        <end position="192"/>
    </location>
    <ligand>
        <name>substrate</name>
    </ligand>
</feature>
<feature type="binding site" evidence="10">
    <location>
        <position position="71"/>
    </location>
    <ligand>
        <name>substrate</name>
    </ligand>
</feature>
<dbReference type="GO" id="GO:0035870">
    <property type="term" value="F:dITP diphosphatase activity"/>
    <property type="evidence" value="ECO:0007669"/>
    <property type="project" value="UniProtKB-UniRule"/>
</dbReference>
<dbReference type="OrthoDB" id="9807456at2"/>
<comment type="catalytic activity">
    <reaction evidence="8 10">
        <text>dITP + H2O = dIMP + diphosphate + H(+)</text>
        <dbReference type="Rhea" id="RHEA:28342"/>
        <dbReference type="ChEBI" id="CHEBI:15377"/>
        <dbReference type="ChEBI" id="CHEBI:15378"/>
        <dbReference type="ChEBI" id="CHEBI:33019"/>
        <dbReference type="ChEBI" id="CHEBI:61194"/>
        <dbReference type="ChEBI" id="CHEBI:61382"/>
        <dbReference type="EC" id="3.6.1.66"/>
    </reaction>
</comment>
<proteinExistence type="inferred from homology"/>
<sequence length="207" mass="22684">MDFILATNNMKKLAEMQRILSPLGINVVTAKMLGITLPEVVEDGDTFEANAKIKAESACKITGFPAIADDSGLCVDYLDGAPGIYSARFANIEVHNGVNVDNEKNADDEENNKLLLKKLEGVEEAKRTAYYVCAICCIFPDGKEITVRGECHGTIGFERDGNAGFGYDPLFIINGKSFGKYEGEEKDKISHRGNALRKLTKELENIL</sequence>
<feature type="active site" description="Proton acceptor" evidence="10">
    <location>
        <position position="70"/>
    </location>
</feature>
<dbReference type="Pfam" id="PF01725">
    <property type="entry name" value="Ham1p_like"/>
    <property type="match status" value="1"/>
</dbReference>
<dbReference type="RefSeq" id="WP_078768263.1">
    <property type="nucleotide sequence ID" value="NZ_FUWW01000006.1"/>
</dbReference>
<comment type="catalytic activity">
    <reaction evidence="9 10">
        <text>XTP + H2O = XMP + diphosphate + H(+)</text>
        <dbReference type="Rhea" id="RHEA:28610"/>
        <dbReference type="ChEBI" id="CHEBI:15377"/>
        <dbReference type="ChEBI" id="CHEBI:15378"/>
        <dbReference type="ChEBI" id="CHEBI:33019"/>
        <dbReference type="ChEBI" id="CHEBI:57464"/>
        <dbReference type="ChEBI" id="CHEBI:61314"/>
        <dbReference type="EC" id="3.6.1.66"/>
    </reaction>
</comment>
<evidence type="ECO:0000256" key="6">
    <source>
        <dbReference type="ARBA" id="ARBA00022842"/>
    </source>
</evidence>
<dbReference type="EMBL" id="FUWW01000006">
    <property type="protein sequence ID" value="SJZ50031.1"/>
    <property type="molecule type" value="Genomic_DNA"/>
</dbReference>
<gene>
    <name evidence="12" type="ORF">SAMN02745114_00776</name>
</gene>
<evidence type="ECO:0000256" key="5">
    <source>
        <dbReference type="ARBA" id="ARBA00022801"/>
    </source>
</evidence>
<keyword evidence="4 10" id="KW-0547">Nucleotide-binding</keyword>
<evidence type="ECO:0000256" key="10">
    <source>
        <dbReference type="HAMAP-Rule" id="MF_01405"/>
    </source>
</evidence>
<comment type="function">
    <text evidence="10">Pyrophosphatase that catalyzes the hydrolysis of nucleoside triphosphates to their monophosphate derivatives, with a high preference for the non-canonical purine nucleotides XTP (xanthosine triphosphate), dITP (deoxyinosine triphosphate) and ITP. Seems to function as a house-cleaning enzyme that removes non-canonical purine nucleotides from the nucleotide pool, thus preventing their incorporation into DNA/RNA and avoiding chromosomal lesions.</text>
</comment>
<keyword evidence="7 10" id="KW-0546">Nucleotide metabolism</keyword>
<feature type="binding site" evidence="10">
    <location>
        <position position="70"/>
    </location>
    <ligand>
        <name>Mg(2+)</name>
        <dbReference type="ChEBI" id="CHEBI:18420"/>
    </ligand>
</feature>
<keyword evidence="3 10" id="KW-0479">Metal-binding</keyword>
<evidence type="ECO:0000256" key="3">
    <source>
        <dbReference type="ARBA" id="ARBA00022723"/>
    </source>
</evidence>
<evidence type="ECO:0000256" key="9">
    <source>
        <dbReference type="ARBA" id="ARBA00052017"/>
    </source>
</evidence>
<dbReference type="PANTHER" id="PTHR11067:SF9">
    <property type="entry name" value="INOSINE TRIPHOSPHATE PYROPHOSPHATASE"/>
    <property type="match status" value="1"/>
</dbReference>
<name>A0A1T4L653_9FIRM</name>
<keyword evidence="13" id="KW-1185">Reference proteome</keyword>
<dbReference type="Proteomes" id="UP000190657">
    <property type="component" value="Unassembled WGS sequence"/>
</dbReference>
<dbReference type="SUPFAM" id="SSF52972">
    <property type="entry name" value="ITPase-like"/>
    <property type="match status" value="1"/>
</dbReference>
<reference evidence="12 13" key="1">
    <citation type="submission" date="2017-02" db="EMBL/GenBank/DDBJ databases">
        <authorList>
            <person name="Peterson S.W."/>
        </authorList>
    </citation>
    <scope>NUCLEOTIDE SEQUENCE [LARGE SCALE GENOMIC DNA]</scope>
    <source>
        <strain evidence="12 13">ATCC 51222</strain>
    </source>
</reference>
<evidence type="ECO:0000256" key="2">
    <source>
        <dbReference type="ARBA" id="ARBA00011738"/>
    </source>
</evidence>
<evidence type="ECO:0000313" key="12">
    <source>
        <dbReference type="EMBL" id="SJZ50031.1"/>
    </source>
</evidence>
<comment type="subunit">
    <text evidence="2 10">Homodimer.</text>
</comment>
<accession>A0A1T4L653</accession>
<dbReference type="FunFam" id="3.90.950.10:FF:000001">
    <property type="entry name" value="dITP/XTP pyrophosphatase"/>
    <property type="match status" value="1"/>
</dbReference>
<comment type="catalytic activity">
    <reaction evidence="10">
        <text>ITP + H2O = IMP + diphosphate + H(+)</text>
        <dbReference type="Rhea" id="RHEA:29399"/>
        <dbReference type="ChEBI" id="CHEBI:15377"/>
        <dbReference type="ChEBI" id="CHEBI:15378"/>
        <dbReference type="ChEBI" id="CHEBI:33019"/>
        <dbReference type="ChEBI" id="CHEBI:58053"/>
        <dbReference type="ChEBI" id="CHEBI:61402"/>
        <dbReference type="EC" id="3.6.1.66"/>
    </reaction>
</comment>
<dbReference type="GO" id="GO:0036222">
    <property type="term" value="F:XTP diphosphatase activity"/>
    <property type="evidence" value="ECO:0007669"/>
    <property type="project" value="UniProtKB-UniRule"/>
</dbReference>
<dbReference type="InterPro" id="IPR002637">
    <property type="entry name" value="RdgB/HAM1"/>
</dbReference>
<dbReference type="AlphaFoldDB" id="A0A1T4L653"/>
<dbReference type="GO" id="GO:0009117">
    <property type="term" value="P:nucleotide metabolic process"/>
    <property type="evidence" value="ECO:0007669"/>
    <property type="project" value="UniProtKB-KW"/>
</dbReference>
<dbReference type="GO" id="GO:0017111">
    <property type="term" value="F:ribonucleoside triphosphate phosphatase activity"/>
    <property type="evidence" value="ECO:0007669"/>
    <property type="project" value="InterPro"/>
</dbReference>
<dbReference type="GO" id="GO:0005829">
    <property type="term" value="C:cytosol"/>
    <property type="evidence" value="ECO:0007669"/>
    <property type="project" value="TreeGrafter"/>
</dbReference>
<feature type="binding site" evidence="10">
    <location>
        <position position="186"/>
    </location>
    <ligand>
        <name>substrate</name>
    </ligand>
</feature>
<dbReference type="STRING" id="290054.SAMN02745114_00776"/>
<evidence type="ECO:0000256" key="11">
    <source>
        <dbReference type="RuleBase" id="RU003781"/>
    </source>
</evidence>
<dbReference type="CDD" id="cd00515">
    <property type="entry name" value="HAM1"/>
    <property type="match status" value="1"/>
</dbReference>
<dbReference type="GO" id="GO:0000166">
    <property type="term" value="F:nucleotide binding"/>
    <property type="evidence" value="ECO:0007669"/>
    <property type="project" value="UniProtKB-KW"/>
</dbReference>
<dbReference type="PANTHER" id="PTHR11067">
    <property type="entry name" value="INOSINE TRIPHOSPHATE PYROPHOSPHATASE/HAM1 PROTEIN"/>
    <property type="match status" value="1"/>
</dbReference>
<evidence type="ECO:0000256" key="1">
    <source>
        <dbReference type="ARBA" id="ARBA00008023"/>
    </source>
</evidence>
<dbReference type="GO" id="GO:0036220">
    <property type="term" value="F:ITP diphosphatase activity"/>
    <property type="evidence" value="ECO:0007669"/>
    <property type="project" value="UniProtKB-UniRule"/>
</dbReference>
<keyword evidence="6 10" id="KW-0460">Magnesium</keyword>
<feature type="binding site" evidence="10">
    <location>
        <begin position="7"/>
        <end position="12"/>
    </location>
    <ligand>
        <name>substrate</name>
    </ligand>
</feature>
<evidence type="ECO:0000256" key="7">
    <source>
        <dbReference type="ARBA" id="ARBA00023080"/>
    </source>
</evidence>
<dbReference type="HAMAP" id="MF_01405">
    <property type="entry name" value="Non_canon_purine_NTPase"/>
    <property type="match status" value="1"/>
</dbReference>
<dbReference type="Gene3D" id="3.90.950.10">
    <property type="match status" value="1"/>
</dbReference>
<keyword evidence="5 10" id="KW-0378">Hydrolase</keyword>
<evidence type="ECO:0000256" key="8">
    <source>
        <dbReference type="ARBA" id="ARBA00051875"/>
    </source>
</evidence>